<dbReference type="AlphaFoldDB" id="A0A4U5M2D4"/>
<evidence type="ECO:0000256" key="1">
    <source>
        <dbReference type="SAM" id="SignalP"/>
    </source>
</evidence>
<dbReference type="EMBL" id="AZBU02000010">
    <property type="protein sequence ID" value="TKR62857.1"/>
    <property type="molecule type" value="Genomic_DNA"/>
</dbReference>
<keyword evidence="1" id="KW-0732">Signal</keyword>
<accession>A0A4U5M2D4</accession>
<comment type="caution">
    <text evidence="2">The sequence shown here is derived from an EMBL/GenBank/DDBJ whole genome shotgun (WGS) entry which is preliminary data.</text>
</comment>
<protein>
    <submittedName>
        <fullName evidence="2">Uncharacterized protein</fullName>
    </submittedName>
</protein>
<evidence type="ECO:0000313" key="3">
    <source>
        <dbReference type="Proteomes" id="UP000298663"/>
    </source>
</evidence>
<organism evidence="2 3">
    <name type="scientific">Steinernema carpocapsae</name>
    <name type="common">Entomopathogenic nematode</name>
    <dbReference type="NCBI Taxonomy" id="34508"/>
    <lineage>
        <taxon>Eukaryota</taxon>
        <taxon>Metazoa</taxon>
        <taxon>Ecdysozoa</taxon>
        <taxon>Nematoda</taxon>
        <taxon>Chromadorea</taxon>
        <taxon>Rhabditida</taxon>
        <taxon>Tylenchina</taxon>
        <taxon>Panagrolaimomorpha</taxon>
        <taxon>Strongyloidoidea</taxon>
        <taxon>Steinernematidae</taxon>
        <taxon>Steinernema</taxon>
    </lineage>
</organism>
<reference evidence="2 3" key="2">
    <citation type="journal article" date="2019" name="G3 (Bethesda)">
        <title>Hybrid Assembly of the Genome of the Entomopathogenic Nematode Steinernema carpocapsae Identifies the X-Chromosome.</title>
        <authorList>
            <person name="Serra L."/>
            <person name="Macchietto M."/>
            <person name="Macias-Munoz A."/>
            <person name="McGill C.J."/>
            <person name="Rodriguez I.M."/>
            <person name="Rodriguez B."/>
            <person name="Murad R."/>
            <person name="Mortazavi A."/>
        </authorList>
    </citation>
    <scope>NUCLEOTIDE SEQUENCE [LARGE SCALE GENOMIC DNA]</scope>
    <source>
        <strain evidence="2 3">ALL</strain>
    </source>
</reference>
<feature type="chain" id="PRO_5020572384" evidence="1">
    <location>
        <begin position="17"/>
        <end position="78"/>
    </location>
</feature>
<evidence type="ECO:0000313" key="2">
    <source>
        <dbReference type="EMBL" id="TKR62857.1"/>
    </source>
</evidence>
<sequence>MFKLVVCAFFIYSLHPMNLRTKPSKPSITPLTAINILIPNQETIPCPTRTTNFDRISVRNFGVSSDTYIIINLISRIL</sequence>
<name>A0A4U5M2D4_STECR</name>
<feature type="signal peptide" evidence="1">
    <location>
        <begin position="1"/>
        <end position="16"/>
    </location>
</feature>
<gene>
    <name evidence="2" type="ORF">L596_026764</name>
</gene>
<reference evidence="2 3" key="1">
    <citation type="journal article" date="2015" name="Genome Biol.">
        <title>Comparative genomics of Steinernema reveals deeply conserved gene regulatory networks.</title>
        <authorList>
            <person name="Dillman A.R."/>
            <person name="Macchietto M."/>
            <person name="Porter C.F."/>
            <person name="Rogers A."/>
            <person name="Williams B."/>
            <person name="Antoshechkin I."/>
            <person name="Lee M.M."/>
            <person name="Goodwin Z."/>
            <person name="Lu X."/>
            <person name="Lewis E.E."/>
            <person name="Goodrich-Blair H."/>
            <person name="Stock S.P."/>
            <person name="Adams B.J."/>
            <person name="Sternberg P.W."/>
            <person name="Mortazavi A."/>
        </authorList>
    </citation>
    <scope>NUCLEOTIDE SEQUENCE [LARGE SCALE GENOMIC DNA]</scope>
    <source>
        <strain evidence="2 3">ALL</strain>
    </source>
</reference>
<keyword evidence="3" id="KW-1185">Reference proteome</keyword>
<dbReference type="Proteomes" id="UP000298663">
    <property type="component" value="Unassembled WGS sequence"/>
</dbReference>
<proteinExistence type="predicted"/>